<accession>A0A316UR11</accession>
<dbReference type="Pfam" id="PF08589">
    <property type="entry name" value="ATG43"/>
    <property type="match status" value="1"/>
</dbReference>
<dbReference type="InterPro" id="IPR013898">
    <property type="entry name" value="Atg43"/>
</dbReference>
<dbReference type="RefSeq" id="XP_025362344.1">
    <property type="nucleotide sequence ID" value="XM_025503685.1"/>
</dbReference>
<proteinExistence type="predicted"/>
<feature type="region of interest" description="Disordered" evidence="1">
    <location>
        <begin position="1"/>
        <end position="61"/>
    </location>
</feature>
<dbReference type="STRING" id="1569628.A0A316UR11"/>
<dbReference type="Proteomes" id="UP000245884">
    <property type="component" value="Unassembled WGS sequence"/>
</dbReference>
<feature type="compositionally biased region" description="Acidic residues" evidence="1">
    <location>
        <begin position="124"/>
        <end position="134"/>
    </location>
</feature>
<dbReference type="PANTHER" id="PTHR38699">
    <property type="entry name" value="CHROMOSOME 1, WHOLE GENOME SHOTGUN SEQUENCE"/>
    <property type="match status" value="1"/>
</dbReference>
<dbReference type="OrthoDB" id="2430343at2759"/>
<evidence type="ECO:0000256" key="1">
    <source>
        <dbReference type="SAM" id="MobiDB-lite"/>
    </source>
</evidence>
<protein>
    <submittedName>
        <fullName evidence="2">Uncharacterized protein</fullName>
    </submittedName>
</protein>
<feature type="compositionally biased region" description="Low complexity" evidence="1">
    <location>
        <begin position="18"/>
        <end position="43"/>
    </location>
</feature>
<dbReference type="GeneID" id="37025508"/>
<evidence type="ECO:0000313" key="2">
    <source>
        <dbReference type="EMBL" id="PWN27732.1"/>
    </source>
</evidence>
<gene>
    <name evidence="2" type="ORF">BDZ90DRAFT_170559</name>
</gene>
<dbReference type="EMBL" id="KZ819667">
    <property type="protein sequence ID" value="PWN27732.1"/>
    <property type="molecule type" value="Genomic_DNA"/>
</dbReference>
<keyword evidence="3" id="KW-1185">Reference proteome</keyword>
<dbReference type="GO" id="GO:0140580">
    <property type="term" value="F:mitochondrion autophagosome adaptor activity"/>
    <property type="evidence" value="ECO:0007669"/>
    <property type="project" value="InterPro"/>
</dbReference>
<dbReference type="GO" id="GO:0000423">
    <property type="term" value="P:mitophagy"/>
    <property type="evidence" value="ECO:0007669"/>
    <property type="project" value="InterPro"/>
</dbReference>
<dbReference type="AlphaFoldDB" id="A0A316UR11"/>
<feature type="region of interest" description="Disordered" evidence="1">
    <location>
        <begin position="119"/>
        <end position="154"/>
    </location>
</feature>
<sequence length="236" mass="25453">MSNAGGGSFFFVRSTDKSAPSSSIASSSSAASSSSSSSAGSSRRPSRRRRSKASPPTAASLLPTIPDLRFEQSYLASVRGFIHELSPEQAEREKDEAVRRGMRRGEKEAHEGLDGLVVAGRVGDDDDDDDDEVDEKAGMGREARTQAVKKEEGHGEPELWIGRLRIDWLPLLHLTLRDQIFSPLVQGAIWAVVGTFLGQARSTVRSSVAAWMAARRRRTWADAGGATGLRGAGMRT</sequence>
<organism evidence="2 3">
    <name type="scientific">Jaminaea rosea</name>
    <dbReference type="NCBI Taxonomy" id="1569628"/>
    <lineage>
        <taxon>Eukaryota</taxon>
        <taxon>Fungi</taxon>
        <taxon>Dikarya</taxon>
        <taxon>Basidiomycota</taxon>
        <taxon>Ustilaginomycotina</taxon>
        <taxon>Exobasidiomycetes</taxon>
        <taxon>Microstromatales</taxon>
        <taxon>Microstromatales incertae sedis</taxon>
        <taxon>Jaminaea</taxon>
    </lineage>
</organism>
<dbReference type="PANTHER" id="PTHR38699:SF1">
    <property type="entry name" value="MITOPHAGY RECEPTOR ATG43"/>
    <property type="match status" value="1"/>
</dbReference>
<feature type="compositionally biased region" description="Basic and acidic residues" evidence="1">
    <location>
        <begin position="135"/>
        <end position="154"/>
    </location>
</feature>
<reference evidence="2 3" key="1">
    <citation type="journal article" date="2018" name="Mol. Biol. Evol.">
        <title>Broad Genomic Sampling Reveals a Smut Pathogenic Ancestry of the Fungal Clade Ustilaginomycotina.</title>
        <authorList>
            <person name="Kijpornyongpan T."/>
            <person name="Mondo S.J."/>
            <person name="Barry K."/>
            <person name="Sandor L."/>
            <person name="Lee J."/>
            <person name="Lipzen A."/>
            <person name="Pangilinan J."/>
            <person name="LaButti K."/>
            <person name="Hainaut M."/>
            <person name="Henrissat B."/>
            <person name="Grigoriev I.V."/>
            <person name="Spatafora J.W."/>
            <person name="Aime M.C."/>
        </authorList>
    </citation>
    <scope>NUCLEOTIDE SEQUENCE [LARGE SCALE GENOMIC DNA]</scope>
    <source>
        <strain evidence="2 3">MCA 5214</strain>
    </source>
</reference>
<evidence type="ECO:0000313" key="3">
    <source>
        <dbReference type="Proteomes" id="UP000245884"/>
    </source>
</evidence>
<name>A0A316UR11_9BASI</name>